<keyword evidence="2" id="KW-0732">Signal</keyword>
<sequence>MKLIILALIFTTVATANPLGHVPDMRINLARSLARRDLLQKRGSCLGKCASSPPPSPRRHGQRPPASSFDMNSAATVGRFVQMTRPPRLGSTRPLPVSDTESDRSGR</sequence>
<proteinExistence type="predicted"/>
<accession>A0A8H3FUH9</accession>
<gene>
    <name evidence="3" type="ORF">GOMPHAMPRED_005430</name>
</gene>
<reference evidence="3" key="1">
    <citation type="submission" date="2021-03" db="EMBL/GenBank/DDBJ databases">
        <authorList>
            <person name="Tagirdzhanova G."/>
        </authorList>
    </citation>
    <scope>NUCLEOTIDE SEQUENCE</scope>
</reference>
<organism evidence="3 4">
    <name type="scientific">Gomphillus americanus</name>
    <dbReference type="NCBI Taxonomy" id="1940652"/>
    <lineage>
        <taxon>Eukaryota</taxon>
        <taxon>Fungi</taxon>
        <taxon>Dikarya</taxon>
        <taxon>Ascomycota</taxon>
        <taxon>Pezizomycotina</taxon>
        <taxon>Lecanoromycetes</taxon>
        <taxon>OSLEUM clade</taxon>
        <taxon>Ostropomycetidae</taxon>
        <taxon>Ostropales</taxon>
        <taxon>Graphidaceae</taxon>
        <taxon>Gomphilloideae</taxon>
        <taxon>Gomphillus</taxon>
    </lineage>
</organism>
<dbReference type="Proteomes" id="UP000664169">
    <property type="component" value="Unassembled WGS sequence"/>
</dbReference>
<comment type="caution">
    <text evidence="3">The sequence shown here is derived from an EMBL/GenBank/DDBJ whole genome shotgun (WGS) entry which is preliminary data.</text>
</comment>
<evidence type="ECO:0000256" key="2">
    <source>
        <dbReference type="SAM" id="SignalP"/>
    </source>
</evidence>
<protein>
    <submittedName>
        <fullName evidence="3">Uncharacterized protein</fullName>
    </submittedName>
</protein>
<dbReference type="AlphaFoldDB" id="A0A8H3FUH9"/>
<evidence type="ECO:0000313" key="4">
    <source>
        <dbReference type="Proteomes" id="UP000664169"/>
    </source>
</evidence>
<name>A0A8H3FUH9_9LECA</name>
<evidence type="ECO:0000256" key="1">
    <source>
        <dbReference type="SAM" id="MobiDB-lite"/>
    </source>
</evidence>
<evidence type="ECO:0000313" key="3">
    <source>
        <dbReference type="EMBL" id="CAF9929519.1"/>
    </source>
</evidence>
<feature type="chain" id="PRO_5034148734" evidence="2">
    <location>
        <begin position="17"/>
        <end position="107"/>
    </location>
</feature>
<keyword evidence="4" id="KW-1185">Reference proteome</keyword>
<dbReference type="EMBL" id="CAJPDQ010000032">
    <property type="protein sequence ID" value="CAF9929519.1"/>
    <property type="molecule type" value="Genomic_DNA"/>
</dbReference>
<feature type="region of interest" description="Disordered" evidence="1">
    <location>
        <begin position="45"/>
        <end position="107"/>
    </location>
</feature>
<feature type="signal peptide" evidence="2">
    <location>
        <begin position="1"/>
        <end position="16"/>
    </location>
</feature>